<feature type="compositionally biased region" description="Basic residues" evidence="12">
    <location>
        <begin position="155"/>
        <end position="165"/>
    </location>
</feature>
<dbReference type="PROSITE" id="PS00658">
    <property type="entry name" value="FORK_HEAD_2"/>
    <property type="match status" value="1"/>
</dbReference>
<dbReference type="VEuPathDB" id="VectorBase:AALB006832"/>
<dbReference type="PRINTS" id="PR00053">
    <property type="entry name" value="FORKHEAD"/>
</dbReference>
<dbReference type="GO" id="GO:0000978">
    <property type="term" value="F:RNA polymerase II cis-regulatory region sequence-specific DNA binding"/>
    <property type="evidence" value="ECO:0007669"/>
    <property type="project" value="TreeGrafter"/>
</dbReference>
<feature type="region of interest" description="Disordered" evidence="12">
    <location>
        <begin position="526"/>
        <end position="555"/>
    </location>
</feature>
<evidence type="ECO:0000313" key="14">
    <source>
        <dbReference type="Proteomes" id="UP000069272"/>
    </source>
</evidence>
<reference evidence="13 14" key="1">
    <citation type="journal article" date="2017" name="G3 (Bethesda)">
        <title>The Physical Genome Mapping of Anopheles albimanus Corrected Scaffold Misassemblies and Identified Interarm Rearrangements in Genus Anopheles.</title>
        <authorList>
            <person name="Artemov G.N."/>
            <person name="Peery A.N."/>
            <person name="Jiang X."/>
            <person name="Tu Z."/>
            <person name="Stegniy V.N."/>
            <person name="Sharakhova M.V."/>
            <person name="Sharakhov I.V."/>
        </authorList>
    </citation>
    <scope>NUCLEOTIDE SEQUENCE [LARGE SCALE GENOMIC DNA]</scope>
    <source>
        <strain evidence="13 14">ALBI9_A</strain>
    </source>
</reference>
<dbReference type="EnsemblMetazoa" id="AALB006832-RA">
    <property type="protein sequence ID" value="AALB006832-PA"/>
    <property type="gene ID" value="AALB006832"/>
</dbReference>
<feature type="region of interest" description="Disordered" evidence="12">
    <location>
        <begin position="224"/>
        <end position="344"/>
    </location>
</feature>
<feature type="region of interest" description="Disordered" evidence="12">
    <location>
        <begin position="145"/>
        <end position="183"/>
    </location>
</feature>
<feature type="region of interest" description="Disordered" evidence="12">
    <location>
        <begin position="669"/>
        <end position="734"/>
    </location>
</feature>
<keyword evidence="14" id="KW-1185">Reference proteome</keyword>
<dbReference type="AlphaFoldDB" id="A0A182FJY7"/>
<dbReference type="GO" id="GO:0000981">
    <property type="term" value="F:DNA-binding transcription factor activity, RNA polymerase II-specific"/>
    <property type="evidence" value="ECO:0007669"/>
    <property type="project" value="TreeGrafter"/>
</dbReference>
<comment type="subcellular location">
    <subcellularLocation>
        <location evidence="1 11">Nucleus</location>
    </subcellularLocation>
</comment>
<dbReference type="InterPro" id="IPR050998">
    <property type="entry name" value="FOXP"/>
</dbReference>
<feature type="compositionally biased region" description="Polar residues" evidence="12">
    <location>
        <begin position="273"/>
        <end position="285"/>
    </location>
</feature>
<evidence type="ECO:0000256" key="6">
    <source>
        <dbReference type="ARBA" id="ARBA00022833"/>
    </source>
</evidence>
<proteinExistence type="predicted"/>
<dbReference type="VEuPathDB" id="VectorBase:AALB20_035209"/>
<reference evidence="13" key="2">
    <citation type="submission" date="2022-08" db="UniProtKB">
        <authorList>
            <consortium name="EnsemblMetazoa"/>
        </authorList>
    </citation>
    <scope>IDENTIFICATION</scope>
    <source>
        <strain evidence="13">STECLA/ALBI9_A</strain>
    </source>
</reference>
<feature type="region of interest" description="Disordered" evidence="12">
    <location>
        <begin position="457"/>
        <end position="487"/>
    </location>
</feature>
<name>A0A182FJY7_ANOAL</name>
<dbReference type="Gene3D" id="1.20.5.340">
    <property type="match status" value="1"/>
</dbReference>
<evidence type="ECO:0000313" key="13">
    <source>
        <dbReference type="EnsemblMetazoa" id="AALB006832-PA"/>
    </source>
</evidence>
<evidence type="ECO:0000256" key="9">
    <source>
        <dbReference type="ARBA" id="ARBA00023163"/>
    </source>
</evidence>
<dbReference type="STRING" id="7167.A0A182FJY7"/>
<keyword evidence="8 11" id="KW-0238">DNA-binding</keyword>
<feature type="compositionally biased region" description="Low complexity" evidence="12">
    <location>
        <begin position="305"/>
        <end position="320"/>
    </location>
</feature>
<dbReference type="PANTHER" id="PTHR45796:SF4">
    <property type="entry name" value="FORKHEAD BOX P, ISOFORM C"/>
    <property type="match status" value="1"/>
</dbReference>
<evidence type="ECO:0000256" key="1">
    <source>
        <dbReference type="ARBA" id="ARBA00004123"/>
    </source>
</evidence>
<sequence>MLTRYVLDEQPGGGGSATTRAAAAAAASASGTTMHPLFGGGACRWPGCERVFDEFNDFYSHLHSDHINGDYSAAQARIQMEVVCQLHLQLQKERDRLQAMILHLNKKHELMRAPVATSSSSSSSAAAAAALFGGQFLSQLAVNVPPAQPQPTVPPHHHHHHHHRGAPPPPVSSACPEQPAHVTTGTGTAVVSPFELIAGLRFPADLAADIAAVAVAAGAPPSLLPSTGAGPHHHHHPPHHQPPGTAIVGGAGTAAAAAGAPGANAHQGLHHGSGTTRPQQHSPQNAALGGPMADANGAGNGSNGGPPATATTTGSKSSKASGGGGQSRPKYFSPQDSEELNYPDVQDDVHKNREFYRSHDVRPPFTYASLIRQAIIESPEKQLTLNEIYNWFQNTFCYFRRNAATWKNAVRHNLSLHKCFMRVENIKGAVWTVNEAEFCKRRPQKLGIMQFKFQQQHQQQQHQQQQQQQQRLNHLSHGGAGCTPSKKKSSVAAASSAAVPSPSAAAAASSFSASVAGFLSHGQSHTATAQLQQHALPVSPSSGGSGVPASPLKPPPPPPCFFKRFNAIRTNLSLHKCFVRYEDDFGSFWMVDDHEFLKRRHLSRGRPRKYDISMPPPPIEQEGSPGTSSRTVTDHATSGCPPAEPPVASLVAAAAVAAAAAAAAAATSGAGAESQHPPPPPQGTLVADEESVPSVPLGGLAGDLSPPGVRGPPSYGDEYGRLRRMPGAGEAASSGAGAEHKALLAHGGGSAAFAGRLSKRSEYSRRFDAADDMASSVLHPWHGCVAGKHFLFVSLSDPAHPMGGGLCCLLSAK</sequence>
<feature type="region of interest" description="Disordered" evidence="12">
    <location>
        <begin position="607"/>
        <end position="644"/>
    </location>
</feature>
<evidence type="ECO:0000256" key="2">
    <source>
        <dbReference type="ARBA" id="ARBA00022473"/>
    </source>
</evidence>
<dbReference type="Proteomes" id="UP000069272">
    <property type="component" value="Chromosome X"/>
</dbReference>
<dbReference type="InterPro" id="IPR030456">
    <property type="entry name" value="TF_fork_head_CS_2"/>
</dbReference>
<dbReference type="SMART" id="SM00339">
    <property type="entry name" value="FH"/>
    <property type="match status" value="1"/>
</dbReference>
<dbReference type="SUPFAM" id="SSF57667">
    <property type="entry name" value="beta-beta-alpha zinc fingers"/>
    <property type="match status" value="1"/>
</dbReference>
<dbReference type="GO" id="GO:0005634">
    <property type="term" value="C:nucleus"/>
    <property type="evidence" value="ECO:0007669"/>
    <property type="project" value="UniProtKB-SubCell"/>
</dbReference>
<dbReference type="InterPro" id="IPR036236">
    <property type="entry name" value="Znf_C2H2_sf"/>
</dbReference>
<evidence type="ECO:0000256" key="5">
    <source>
        <dbReference type="ARBA" id="ARBA00022771"/>
    </source>
</evidence>
<keyword evidence="6" id="KW-0862">Zinc</keyword>
<evidence type="ECO:0000256" key="12">
    <source>
        <dbReference type="SAM" id="MobiDB-lite"/>
    </source>
</evidence>
<evidence type="ECO:0000256" key="11">
    <source>
        <dbReference type="PROSITE-ProRule" id="PRU00089"/>
    </source>
</evidence>
<dbReference type="InterPro" id="IPR036390">
    <property type="entry name" value="WH_DNA-bd_sf"/>
</dbReference>
<keyword evidence="10 11" id="KW-0539">Nucleus</keyword>
<dbReference type="CDD" id="cd20065">
    <property type="entry name" value="FH_FOXP2"/>
    <property type="match status" value="1"/>
</dbReference>
<feature type="compositionally biased region" description="Low complexity" evidence="12">
    <location>
        <begin position="253"/>
        <end position="265"/>
    </location>
</feature>
<keyword evidence="9" id="KW-0804">Transcription</keyword>
<keyword evidence="3" id="KW-0678">Repressor</keyword>
<organism evidence="13 14">
    <name type="scientific">Anopheles albimanus</name>
    <name type="common">New world malaria mosquito</name>
    <dbReference type="NCBI Taxonomy" id="7167"/>
    <lineage>
        <taxon>Eukaryota</taxon>
        <taxon>Metazoa</taxon>
        <taxon>Ecdysozoa</taxon>
        <taxon>Arthropoda</taxon>
        <taxon>Hexapoda</taxon>
        <taxon>Insecta</taxon>
        <taxon>Pterygota</taxon>
        <taxon>Neoptera</taxon>
        <taxon>Endopterygota</taxon>
        <taxon>Diptera</taxon>
        <taxon>Nematocera</taxon>
        <taxon>Culicoidea</taxon>
        <taxon>Culicidae</taxon>
        <taxon>Anophelinae</taxon>
        <taxon>Anopheles</taxon>
    </lineage>
</organism>
<evidence type="ECO:0000256" key="10">
    <source>
        <dbReference type="ARBA" id="ARBA00023242"/>
    </source>
</evidence>
<evidence type="ECO:0000256" key="3">
    <source>
        <dbReference type="ARBA" id="ARBA00022491"/>
    </source>
</evidence>
<keyword evidence="5" id="KW-0863">Zinc-finger</keyword>
<evidence type="ECO:0000256" key="8">
    <source>
        <dbReference type="ARBA" id="ARBA00023125"/>
    </source>
</evidence>
<dbReference type="Pfam" id="PF00250">
    <property type="entry name" value="Forkhead"/>
    <property type="match status" value="1"/>
</dbReference>
<keyword evidence="2" id="KW-0217">Developmental protein</keyword>
<dbReference type="GO" id="GO:0008270">
    <property type="term" value="F:zinc ion binding"/>
    <property type="evidence" value="ECO:0007669"/>
    <property type="project" value="UniProtKB-KW"/>
</dbReference>
<dbReference type="InterPro" id="IPR001766">
    <property type="entry name" value="Fork_head_dom"/>
</dbReference>
<dbReference type="Pfam" id="PF16159">
    <property type="entry name" value="FOXP-CC"/>
    <property type="match status" value="1"/>
</dbReference>
<dbReference type="PROSITE" id="PS50039">
    <property type="entry name" value="FORK_HEAD_3"/>
    <property type="match status" value="1"/>
</dbReference>
<feature type="DNA-binding region" description="Fork-head" evidence="11">
    <location>
        <begin position="362"/>
        <end position="436"/>
    </location>
</feature>
<dbReference type="InterPro" id="IPR036388">
    <property type="entry name" value="WH-like_DNA-bd_sf"/>
</dbReference>
<feature type="compositionally biased region" description="Low complexity" evidence="12">
    <location>
        <begin position="535"/>
        <end position="550"/>
    </location>
</feature>
<dbReference type="InterPro" id="IPR047412">
    <property type="entry name" value="FH_FOXP1_P2"/>
</dbReference>
<feature type="compositionally biased region" description="Polar residues" evidence="12">
    <location>
        <begin position="624"/>
        <end position="636"/>
    </location>
</feature>
<dbReference type="SUPFAM" id="SSF46785">
    <property type="entry name" value="Winged helix' DNA-binding domain"/>
    <property type="match status" value="2"/>
</dbReference>
<evidence type="ECO:0000256" key="7">
    <source>
        <dbReference type="ARBA" id="ARBA00023015"/>
    </source>
</evidence>
<dbReference type="FunFam" id="1.10.10.10:FF:000010">
    <property type="entry name" value="Forkhead box P2 isoform B"/>
    <property type="match status" value="1"/>
</dbReference>
<dbReference type="InterPro" id="IPR032354">
    <property type="entry name" value="FOXP-CC"/>
</dbReference>
<dbReference type="Gene3D" id="1.10.10.10">
    <property type="entry name" value="Winged helix-like DNA-binding domain superfamily/Winged helix DNA-binding domain"/>
    <property type="match status" value="2"/>
</dbReference>
<protein>
    <submittedName>
        <fullName evidence="13">Uncharacterized protein</fullName>
    </submittedName>
</protein>
<accession>A0A182FJY7</accession>
<keyword evidence="7" id="KW-0805">Transcription regulation</keyword>
<keyword evidence="4" id="KW-0479">Metal-binding</keyword>
<feature type="compositionally biased region" description="Low complexity" evidence="12">
    <location>
        <begin position="457"/>
        <end position="470"/>
    </location>
</feature>
<evidence type="ECO:0000256" key="4">
    <source>
        <dbReference type="ARBA" id="ARBA00022723"/>
    </source>
</evidence>
<dbReference type="PANTHER" id="PTHR45796">
    <property type="entry name" value="FORKHEAD BOX P, ISOFORM C"/>
    <property type="match status" value="1"/>
</dbReference>